<feature type="domain" description="Protein CPL1-like" evidence="3">
    <location>
        <begin position="227"/>
        <end position="294"/>
    </location>
</feature>
<feature type="signal peptide" evidence="1">
    <location>
        <begin position="1"/>
        <end position="24"/>
    </location>
</feature>
<dbReference type="InterPro" id="IPR048661">
    <property type="entry name" value="CPL1-like"/>
</dbReference>
<keyword evidence="1" id="KW-0732">Signal</keyword>
<dbReference type="PROSITE" id="PS51257">
    <property type="entry name" value="PROKAR_LIPOPROTEIN"/>
    <property type="match status" value="1"/>
</dbReference>
<dbReference type="EMBL" id="BPQB01000023">
    <property type="protein sequence ID" value="GJE91935.1"/>
    <property type="molecule type" value="Genomic_DNA"/>
</dbReference>
<name>A0A9P3GDR5_9APHY</name>
<evidence type="ECO:0008006" key="6">
    <source>
        <dbReference type="Google" id="ProtNLM"/>
    </source>
</evidence>
<feature type="domain" description="Tyrosine-protein kinase ephrin type A/B receptor-like" evidence="2">
    <location>
        <begin position="29"/>
        <end position="75"/>
    </location>
</feature>
<feature type="chain" id="PRO_5040209986" description="Tyrosine-protein kinase ephrin type A/B receptor-like domain-containing protein" evidence="1">
    <location>
        <begin position="25"/>
        <end position="304"/>
    </location>
</feature>
<dbReference type="SUPFAM" id="SSF57184">
    <property type="entry name" value="Growth factor receptor domain"/>
    <property type="match status" value="1"/>
</dbReference>
<evidence type="ECO:0000259" key="2">
    <source>
        <dbReference type="Pfam" id="PF07699"/>
    </source>
</evidence>
<dbReference type="Pfam" id="PF21671">
    <property type="entry name" value="CPL1-like"/>
    <property type="match status" value="1"/>
</dbReference>
<dbReference type="InterPro" id="IPR011641">
    <property type="entry name" value="Tyr-kin_ephrin_A/B_rcpt-like"/>
</dbReference>
<sequence>MPSRAAAYVSTVLLLLSLVPHASAACAPGTFTPDGGRDCIPCPPGTYSDATDQATCKQARPGYFAPPGATSETPCAAGSYSAGLAARCTLCYPGSYCPGEANVAPTLCAPGTFSGVAGAEACCSCCAGWYSEEEGAITCTSCPSRGPFKQGYSPVGGSSADDCVAAIGARDSCSQISNTCPNTGGALPSGGVQKRSPPRTQRLRCAPAHSKCPVYGIAYGRGYTRGYECVDTQSDLERCGGCVDGDSWDGARSAGGGRDCSAIPDVDAVRCARGQCIIERCRRGYIIHDGGTACRPLFVASGWR</sequence>
<dbReference type="PANTHER" id="PTHR35192">
    <property type="entry name" value="PROTEIN, PUTATIVE-RELATED"/>
    <property type="match status" value="1"/>
</dbReference>
<dbReference type="Pfam" id="PF07699">
    <property type="entry name" value="Ephrin_rec_like"/>
    <property type="match status" value="1"/>
</dbReference>
<comment type="caution">
    <text evidence="4">The sequence shown here is derived from an EMBL/GenBank/DDBJ whole genome shotgun (WGS) entry which is preliminary data.</text>
</comment>
<evidence type="ECO:0000256" key="1">
    <source>
        <dbReference type="SAM" id="SignalP"/>
    </source>
</evidence>
<dbReference type="AlphaFoldDB" id="A0A9P3GDR5"/>
<proteinExistence type="predicted"/>
<dbReference type="Proteomes" id="UP000703269">
    <property type="component" value="Unassembled WGS sequence"/>
</dbReference>
<reference evidence="4 5" key="1">
    <citation type="submission" date="2021-08" db="EMBL/GenBank/DDBJ databases">
        <title>Draft Genome Sequence of Phanerochaete sordida strain YK-624.</title>
        <authorList>
            <person name="Mori T."/>
            <person name="Dohra H."/>
            <person name="Suzuki T."/>
            <person name="Kawagishi H."/>
            <person name="Hirai H."/>
        </authorList>
    </citation>
    <scope>NUCLEOTIDE SEQUENCE [LARGE SCALE GENOMIC DNA]</scope>
    <source>
        <strain evidence="4 5">YK-624</strain>
    </source>
</reference>
<evidence type="ECO:0000313" key="5">
    <source>
        <dbReference type="Proteomes" id="UP000703269"/>
    </source>
</evidence>
<dbReference type="InterPro" id="IPR038955">
    <property type="entry name" value="PriA/CPL1_fungi"/>
</dbReference>
<evidence type="ECO:0000313" key="4">
    <source>
        <dbReference type="EMBL" id="GJE91935.1"/>
    </source>
</evidence>
<keyword evidence="5" id="KW-1185">Reference proteome</keyword>
<dbReference type="Gene3D" id="2.10.50.10">
    <property type="entry name" value="Tumor Necrosis Factor Receptor, subunit A, domain 2"/>
    <property type="match status" value="1"/>
</dbReference>
<dbReference type="SMART" id="SM01411">
    <property type="entry name" value="Ephrin_rec_like"/>
    <property type="match status" value="2"/>
</dbReference>
<dbReference type="PANTHER" id="PTHR35192:SF2">
    <property type="entry name" value="APPLE DOMAIN-CONTAINING PROTEIN"/>
    <property type="match status" value="1"/>
</dbReference>
<organism evidence="4 5">
    <name type="scientific">Phanerochaete sordida</name>
    <dbReference type="NCBI Taxonomy" id="48140"/>
    <lineage>
        <taxon>Eukaryota</taxon>
        <taxon>Fungi</taxon>
        <taxon>Dikarya</taxon>
        <taxon>Basidiomycota</taxon>
        <taxon>Agaricomycotina</taxon>
        <taxon>Agaricomycetes</taxon>
        <taxon>Polyporales</taxon>
        <taxon>Phanerochaetaceae</taxon>
        <taxon>Phanerochaete</taxon>
    </lineage>
</organism>
<gene>
    <name evidence="4" type="ORF">PsYK624_080870</name>
</gene>
<dbReference type="InterPro" id="IPR009030">
    <property type="entry name" value="Growth_fac_rcpt_cys_sf"/>
</dbReference>
<protein>
    <recommendedName>
        <fullName evidence="6">Tyrosine-protein kinase ephrin type A/B receptor-like domain-containing protein</fullName>
    </recommendedName>
</protein>
<accession>A0A9P3GDR5</accession>
<evidence type="ECO:0000259" key="3">
    <source>
        <dbReference type="Pfam" id="PF21671"/>
    </source>
</evidence>
<dbReference type="OrthoDB" id="439917at2759"/>